<dbReference type="Proteomes" id="UP000242414">
    <property type="component" value="Unassembled WGS sequence"/>
</dbReference>
<dbReference type="InterPro" id="IPR016187">
    <property type="entry name" value="CTDL_fold"/>
</dbReference>
<gene>
    <name evidence="2" type="ORF">BCV72DRAFT_127702</name>
</gene>
<evidence type="ECO:0000313" key="2">
    <source>
        <dbReference type="EMBL" id="ORE06112.1"/>
    </source>
</evidence>
<dbReference type="GO" id="GO:0120147">
    <property type="term" value="F:formylglycine-generating oxidase activity"/>
    <property type="evidence" value="ECO:0007669"/>
    <property type="project" value="TreeGrafter"/>
</dbReference>
<dbReference type="SUPFAM" id="SSF56436">
    <property type="entry name" value="C-type lectin-like"/>
    <property type="match status" value="1"/>
</dbReference>
<dbReference type="Pfam" id="PF03781">
    <property type="entry name" value="FGE-sulfatase"/>
    <property type="match status" value="1"/>
</dbReference>
<dbReference type="PANTHER" id="PTHR23150:SF19">
    <property type="entry name" value="FORMYLGLYCINE-GENERATING ENZYME"/>
    <property type="match status" value="1"/>
</dbReference>
<dbReference type="InterPro" id="IPR005532">
    <property type="entry name" value="SUMF_dom"/>
</dbReference>
<name>A0A1X0R270_RHIZD</name>
<dbReference type="EMBL" id="KV921929">
    <property type="protein sequence ID" value="ORE06112.1"/>
    <property type="molecule type" value="Genomic_DNA"/>
</dbReference>
<dbReference type="InterPro" id="IPR051043">
    <property type="entry name" value="Sulfatase_Mod_Factor_Kinase"/>
</dbReference>
<dbReference type="AlphaFoldDB" id="A0A1X0R270"/>
<proteinExistence type="predicted"/>
<dbReference type="Gene3D" id="3.90.1580.10">
    <property type="entry name" value="paralog of FGE (formylglycine-generating enzyme)"/>
    <property type="match status" value="1"/>
</dbReference>
<dbReference type="OrthoDB" id="659at2759"/>
<accession>A0A1X0R270</accession>
<dbReference type="PANTHER" id="PTHR23150">
    <property type="entry name" value="SULFATASE MODIFYING FACTOR 1, 2"/>
    <property type="match status" value="1"/>
</dbReference>
<reference evidence="2" key="1">
    <citation type="journal article" date="2016" name="Proc. Natl. Acad. Sci. U.S.A.">
        <title>Lipid metabolic changes in an early divergent fungus govern the establishment of a mutualistic symbiosis with endobacteria.</title>
        <authorList>
            <person name="Lastovetsky O.A."/>
            <person name="Gaspar M.L."/>
            <person name="Mondo S.J."/>
            <person name="LaButti K.M."/>
            <person name="Sandor L."/>
            <person name="Grigoriev I.V."/>
            <person name="Henry S.A."/>
            <person name="Pawlowska T.E."/>
        </authorList>
    </citation>
    <scope>NUCLEOTIDE SEQUENCE [LARGE SCALE GENOMIC DNA]</scope>
    <source>
        <strain evidence="2">ATCC 52814</strain>
    </source>
</reference>
<dbReference type="VEuPathDB" id="FungiDB:BCV72DRAFT_127702"/>
<evidence type="ECO:0000259" key="1">
    <source>
        <dbReference type="Pfam" id="PF03781"/>
    </source>
</evidence>
<feature type="domain" description="Sulfatase-modifying factor enzyme-like" evidence="1">
    <location>
        <begin position="517"/>
        <end position="720"/>
    </location>
</feature>
<dbReference type="InterPro" id="IPR042095">
    <property type="entry name" value="SUMF_sf"/>
</dbReference>
<sequence length="737" mass="84563">MLVKAFQEDYRLNFKNHQVDGPSSPRDYLEWNARIRKWRLEQQAKKNEYGQSTTGHDVPSLQWAQKSYAQHNVMLHDLFLFDPVTNTYTTDKLLKDIEERYGVVDSVVIWPSFPNLGCDSRNEEDYFRCLPGGTAAIKALVADLHHKNIKVIFPVLGWDNGTRDPQAPWSYILPRLFKEFNVDGMAGEFSHFPQDFWMSSLAIGHPLVYVSQASSKHSLNQASEADDTFTLQWNTMDTAKYDTSSRIPTVSSRKLIESRHMTHASDKWCRNKTSLIQHAFFNGIGIEVWENIFGIWNQLTPRDAEAIRRTTSILRCFGPDFFTSPEWEPHCPCVRWETVFSSKFPSRNVSDQCVWTFVNRGPVVVTGHQMTVNYHIGLQFYDVWRGIEITPTNIVDGLATLSFDIEPYGYGCIFATSDVSALPSGFEILMETMRKRSKIPLTSIPISSTILWQELDQVTVSKLAPEGTCGMVRIEGCDNYVFTVKGLESRPDCACEYPGMDIKYPWEFQPSKIHAPYRMKIKTFYMDAYPVTEAQFKEFLDATGYKPQDPTNFLKHWICGCYPASRANKPVVHVSIEDARAYAKWAGKRLPHEWEWQYVAQAGTEYKTYPWGNEWDASKVPEVYSGRERLYPDHPPADVDAFPNGRSCFGVYDLTGNVWQWTDVYQDQHTRAAIIRGGSYYQPKNGQYFPQAYRNDEHGKYILMSPSVDRCATIGFRCVKDTEESAAALGNCLFDEC</sequence>
<organism evidence="2">
    <name type="scientific">Rhizopus microsporus var. microsporus</name>
    <dbReference type="NCBI Taxonomy" id="86635"/>
    <lineage>
        <taxon>Eukaryota</taxon>
        <taxon>Fungi</taxon>
        <taxon>Fungi incertae sedis</taxon>
        <taxon>Mucoromycota</taxon>
        <taxon>Mucoromycotina</taxon>
        <taxon>Mucoromycetes</taxon>
        <taxon>Mucorales</taxon>
        <taxon>Mucorineae</taxon>
        <taxon>Rhizopodaceae</taxon>
        <taxon>Rhizopus</taxon>
    </lineage>
</organism>
<protein>
    <submittedName>
        <fullName evidence="2">DUF323-domain-containing protein</fullName>
    </submittedName>
</protein>